<keyword evidence="3" id="KW-1185">Reference proteome</keyword>
<dbReference type="AlphaFoldDB" id="A0A9P4J8R8"/>
<evidence type="ECO:0008006" key="4">
    <source>
        <dbReference type="Google" id="ProtNLM"/>
    </source>
</evidence>
<dbReference type="SUPFAM" id="SSF54909">
    <property type="entry name" value="Dimeric alpha+beta barrel"/>
    <property type="match status" value="1"/>
</dbReference>
<organism evidence="2 3">
    <name type="scientific">Myriangium duriaei CBS 260.36</name>
    <dbReference type="NCBI Taxonomy" id="1168546"/>
    <lineage>
        <taxon>Eukaryota</taxon>
        <taxon>Fungi</taxon>
        <taxon>Dikarya</taxon>
        <taxon>Ascomycota</taxon>
        <taxon>Pezizomycotina</taxon>
        <taxon>Dothideomycetes</taxon>
        <taxon>Dothideomycetidae</taxon>
        <taxon>Myriangiales</taxon>
        <taxon>Myriangiaceae</taxon>
        <taxon>Myriangium</taxon>
    </lineage>
</organism>
<name>A0A9P4J8R8_9PEZI</name>
<comment type="caution">
    <text evidence="2">The sequence shown here is derived from an EMBL/GenBank/DDBJ whole genome shotgun (WGS) entry which is preliminary data.</text>
</comment>
<sequence>MVAETPTTEATTDATPKQIATFLEFEPVNGAGPLDDTGTDPSDCSPWEKLMQPFLSAPGHFLSHWGRIVERPSHTLMISSWHTLEEWSAFRGSEEYRLWESSLQKRCTVPLVSYLVDFDNAPFDTHLEGYTAITEVQVQQHASDERIRGLIKKSGGGFSGSSSSPYRGHPNKGTVLQDDGVGTIASETSQRVLLLQYWNSRCCRGWWSNGGRGAL</sequence>
<protein>
    <recommendedName>
        <fullName evidence="4">ABM domain-containing protein</fullName>
    </recommendedName>
</protein>
<dbReference type="Gene3D" id="3.30.70.100">
    <property type="match status" value="1"/>
</dbReference>
<accession>A0A9P4J8R8</accession>
<feature type="region of interest" description="Disordered" evidence="1">
    <location>
        <begin position="155"/>
        <end position="180"/>
    </location>
</feature>
<proteinExistence type="predicted"/>
<gene>
    <name evidence="2" type="ORF">K461DRAFT_266501</name>
</gene>
<dbReference type="EMBL" id="ML996083">
    <property type="protein sequence ID" value="KAF2155200.1"/>
    <property type="molecule type" value="Genomic_DNA"/>
</dbReference>
<evidence type="ECO:0000313" key="2">
    <source>
        <dbReference type="EMBL" id="KAF2155200.1"/>
    </source>
</evidence>
<reference evidence="2" key="1">
    <citation type="journal article" date="2020" name="Stud. Mycol.">
        <title>101 Dothideomycetes genomes: a test case for predicting lifestyles and emergence of pathogens.</title>
        <authorList>
            <person name="Haridas S."/>
            <person name="Albert R."/>
            <person name="Binder M."/>
            <person name="Bloem J."/>
            <person name="Labutti K."/>
            <person name="Salamov A."/>
            <person name="Andreopoulos B."/>
            <person name="Baker S."/>
            <person name="Barry K."/>
            <person name="Bills G."/>
            <person name="Bluhm B."/>
            <person name="Cannon C."/>
            <person name="Castanera R."/>
            <person name="Culley D."/>
            <person name="Daum C."/>
            <person name="Ezra D."/>
            <person name="Gonzalez J."/>
            <person name="Henrissat B."/>
            <person name="Kuo A."/>
            <person name="Liang C."/>
            <person name="Lipzen A."/>
            <person name="Lutzoni F."/>
            <person name="Magnuson J."/>
            <person name="Mondo S."/>
            <person name="Nolan M."/>
            <person name="Ohm R."/>
            <person name="Pangilinan J."/>
            <person name="Park H.-J."/>
            <person name="Ramirez L."/>
            <person name="Alfaro M."/>
            <person name="Sun H."/>
            <person name="Tritt A."/>
            <person name="Yoshinaga Y."/>
            <person name="Zwiers L.-H."/>
            <person name="Turgeon B."/>
            <person name="Goodwin S."/>
            <person name="Spatafora J."/>
            <person name="Crous P."/>
            <person name="Grigoriev I."/>
        </authorList>
    </citation>
    <scope>NUCLEOTIDE SEQUENCE</scope>
    <source>
        <strain evidence="2">CBS 260.36</strain>
    </source>
</reference>
<dbReference type="InterPro" id="IPR011008">
    <property type="entry name" value="Dimeric_a/b-barrel"/>
</dbReference>
<evidence type="ECO:0000313" key="3">
    <source>
        <dbReference type="Proteomes" id="UP000799439"/>
    </source>
</evidence>
<dbReference type="Proteomes" id="UP000799439">
    <property type="component" value="Unassembled WGS sequence"/>
</dbReference>
<evidence type="ECO:0000256" key="1">
    <source>
        <dbReference type="SAM" id="MobiDB-lite"/>
    </source>
</evidence>